<dbReference type="SMART" id="SM00382">
    <property type="entry name" value="AAA"/>
    <property type="match status" value="1"/>
</dbReference>
<gene>
    <name evidence="5" type="ORF">JOF39_001451</name>
</gene>
<evidence type="ECO:0000313" key="6">
    <source>
        <dbReference type="Proteomes" id="UP001195422"/>
    </source>
</evidence>
<keyword evidence="2" id="KW-0547">Nucleotide-binding</keyword>
<evidence type="ECO:0000259" key="4">
    <source>
        <dbReference type="PROSITE" id="PS50893"/>
    </source>
</evidence>
<dbReference type="PROSITE" id="PS00211">
    <property type="entry name" value="ABC_TRANSPORTER_1"/>
    <property type="match status" value="1"/>
</dbReference>
<organism evidence="5 6">
    <name type="scientific">Glutamicibacter protophormiae</name>
    <name type="common">Brevibacterium protophormiae</name>
    <dbReference type="NCBI Taxonomy" id="37930"/>
    <lineage>
        <taxon>Bacteria</taxon>
        <taxon>Bacillati</taxon>
        <taxon>Actinomycetota</taxon>
        <taxon>Actinomycetes</taxon>
        <taxon>Micrococcales</taxon>
        <taxon>Micrococcaceae</taxon>
        <taxon>Glutamicibacter</taxon>
    </lineage>
</organism>
<dbReference type="InterPro" id="IPR003593">
    <property type="entry name" value="AAA+_ATPase"/>
</dbReference>
<dbReference type="Pfam" id="PF00005">
    <property type="entry name" value="ABC_tran"/>
    <property type="match status" value="1"/>
</dbReference>
<keyword evidence="1" id="KW-0813">Transport</keyword>
<dbReference type="PANTHER" id="PTHR42781:SF4">
    <property type="entry name" value="SPERMIDINE_PUTRESCINE IMPORT ATP-BINDING PROTEIN POTA"/>
    <property type="match status" value="1"/>
</dbReference>
<evidence type="ECO:0000313" key="5">
    <source>
        <dbReference type="EMBL" id="MBP2398370.1"/>
    </source>
</evidence>
<sequence length="256" mass="27152">MTLHARLQIRRSGFTVRAEFTVESGAVLALMGPSGAGKSTIVHALAGIQKLSAGRIELDGTVLADERTHMPPHRRQIGLLGQDPHLFPHLDAARNIAFGAHAGGMDKTAAAKEAARWLHRLGLEEIAGQRPAALSGGQRQRIALARALAAAPRVLLIDEPFASLDVEAAADMRLLVREQLRRTGISAVIVSHAAADTTALADELMVLERGEPTHHGPVAQVFAHPDTRFMRAVVASLPAEPLPAPLEPCKEAADGA</sequence>
<accession>A0ABS4XPQ9</accession>
<reference evidence="5 6" key="1">
    <citation type="submission" date="2021-03" db="EMBL/GenBank/DDBJ databases">
        <title>Sequencing the genomes of 1000 actinobacteria strains.</title>
        <authorList>
            <person name="Klenk H.-P."/>
        </authorList>
    </citation>
    <scope>NUCLEOTIDE SEQUENCE [LARGE SCALE GENOMIC DNA]</scope>
    <source>
        <strain evidence="5 6">DSM 20168</strain>
    </source>
</reference>
<protein>
    <submittedName>
        <fullName evidence="5">ABC-type sulfate/molybdate transport systems ATPase subunit</fullName>
    </submittedName>
</protein>
<dbReference type="PROSITE" id="PS50893">
    <property type="entry name" value="ABC_TRANSPORTER_2"/>
    <property type="match status" value="1"/>
</dbReference>
<dbReference type="InterPro" id="IPR003439">
    <property type="entry name" value="ABC_transporter-like_ATP-bd"/>
</dbReference>
<feature type="domain" description="ABC transporter" evidence="4">
    <location>
        <begin position="1"/>
        <end position="234"/>
    </location>
</feature>
<dbReference type="InterPro" id="IPR027417">
    <property type="entry name" value="P-loop_NTPase"/>
</dbReference>
<dbReference type="SUPFAM" id="SSF52540">
    <property type="entry name" value="P-loop containing nucleoside triphosphate hydrolases"/>
    <property type="match status" value="1"/>
</dbReference>
<dbReference type="Gene3D" id="3.40.50.300">
    <property type="entry name" value="P-loop containing nucleotide triphosphate hydrolases"/>
    <property type="match status" value="1"/>
</dbReference>
<dbReference type="RefSeq" id="WP_188948373.1">
    <property type="nucleotide sequence ID" value="NZ_BMPH01000007.1"/>
</dbReference>
<keyword evidence="3" id="KW-0067">ATP-binding</keyword>
<name>A0ABS4XPQ9_GLUPR</name>
<dbReference type="Proteomes" id="UP001195422">
    <property type="component" value="Unassembled WGS sequence"/>
</dbReference>
<evidence type="ECO:0000256" key="1">
    <source>
        <dbReference type="ARBA" id="ARBA00022448"/>
    </source>
</evidence>
<keyword evidence="6" id="KW-1185">Reference proteome</keyword>
<evidence type="ECO:0000256" key="2">
    <source>
        <dbReference type="ARBA" id="ARBA00022741"/>
    </source>
</evidence>
<dbReference type="InterPro" id="IPR017871">
    <property type="entry name" value="ABC_transporter-like_CS"/>
</dbReference>
<dbReference type="PANTHER" id="PTHR42781">
    <property type="entry name" value="SPERMIDINE/PUTRESCINE IMPORT ATP-BINDING PROTEIN POTA"/>
    <property type="match status" value="1"/>
</dbReference>
<comment type="caution">
    <text evidence="5">The sequence shown here is derived from an EMBL/GenBank/DDBJ whole genome shotgun (WGS) entry which is preliminary data.</text>
</comment>
<dbReference type="InterPro" id="IPR050093">
    <property type="entry name" value="ABC_SmlMolc_Importer"/>
</dbReference>
<dbReference type="EMBL" id="JAGIOJ010000001">
    <property type="protein sequence ID" value="MBP2398370.1"/>
    <property type="molecule type" value="Genomic_DNA"/>
</dbReference>
<evidence type="ECO:0000256" key="3">
    <source>
        <dbReference type="ARBA" id="ARBA00022840"/>
    </source>
</evidence>
<proteinExistence type="predicted"/>